<accession>A0ABN9WJU1</accession>
<protein>
    <submittedName>
        <fullName evidence="1">Uncharacterized protein</fullName>
    </submittedName>
</protein>
<sequence>MVHVDLCGPSVDVFEYVAAPTQHHPDARGAPSLVPLCIFTTPEYAYGISPDAVKSKFLLSSEGGSPVEASTALRHLRPLLPRDCDEQPPPADELLYATPLADFLSQVRADPEVALSEHDEATVADAGAAFVRRLPAGTAVSVAPLAAAPEGGRAHGRVVRLLERGAAGELAGQRAAIPVGAGAAGPEAVHEEALRLLPAAPAPALSMGQMAGQVRGADQLFVTGARARLVGLPGEDASLNGAVAEILKYSLSSCRYNVRLEDGGDIRAFYPWHLEVFVRDEGAVREVLARSEPAARTVRRALRLRNSVPFTQMGDPGVVEVVQALLVAGLWAGDSAQEAAMSSMCHLARHPNAGRAIQLLEQQHALLDAPSAADLEIARSRAAQEARADPGLLHVLDRLELLGEMPTGRAAFGSSRRPAARARG</sequence>
<keyword evidence="2" id="KW-1185">Reference proteome</keyword>
<organism evidence="1 2">
    <name type="scientific">Prorocentrum cordatum</name>
    <dbReference type="NCBI Taxonomy" id="2364126"/>
    <lineage>
        <taxon>Eukaryota</taxon>
        <taxon>Sar</taxon>
        <taxon>Alveolata</taxon>
        <taxon>Dinophyceae</taxon>
        <taxon>Prorocentrales</taxon>
        <taxon>Prorocentraceae</taxon>
        <taxon>Prorocentrum</taxon>
    </lineage>
</organism>
<dbReference type="Proteomes" id="UP001189429">
    <property type="component" value="Unassembled WGS sequence"/>
</dbReference>
<dbReference type="EMBL" id="CAUYUJ010018643">
    <property type="protein sequence ID" value="CAK0885230.1"/>
    <property type="molecule type" value="Genomic_DNA"/>
</dbReference>
<gene>
    <name evidence="1" type="ORF">PCOR1329_LOCUS66908</name>
</gene>
<comment type="caution">
    <text evidence="1">The sequence shown here is derived from an EMBL/GenBank/DDBJ whole genome shotgun (WGS) entry which is preliminary data.</text>
</comment>
<reference evidence="1" key="1">
    <citation type="submission" date="2023-10" db="EMBL/GenBank/DDBJ databases">
        <authorList>
            <person name="Chen Y."/>
            <person name="Shah S."/>
            <person name="Dougan E. K."/>
            <person name="Thang M."/>
            <person name="Chan C."/>
        </authorList>
    </citation>
    <scope>NUCLEOTIDE SEQUENCE [LARGE SCALE GENOMIC DNA]</scope>
</reference>
<evidence type="ECO:0000313" key="1">
    <source>
        <dbReference type="EMBL" id="CAK0885230.1"/>
    </source>
</evidence>
<evidence type="ECO:0000313" key="2">
    <source>
        <dbReference type="Proteomes" id="UP001189429"/>
    </source>
</evidence>
<name>A0ABN9WJU1_9DINO</name>
<proteinExistence type="predicted"/>